<comment type="caution">
    <text evidence="3">The sequence shown here is derived from an EMBL/GenBank/DDBJ whole genome shotgun (WGS) entry which is preliminary data.</text>
</comment>
<organism evidence="3 4">
    <name type="scientific">Coniosporium apollinis</name>
    <dbReference type="NCBI Taxonomy" id="61459"/>
    <lineage>
        <taxon>Eukaryota</taxon>
        <taxon>Fungi</taxon>
        <taxon>Dikarya</taxon>
        <taxon>Ascomycota</taxon>
        <taxon>Pezizomycotina</taxon>
        <taxon>Dothideomycetes</taxon>
        <taxon>Dothideomycetes incertae sedis</taxon>
        <taxon>Coniosporium</taxon>
    </lineage>
</organism>
<dbReference type="PANTHER" id="PTHR43976">
    <property type="entry name" value="SHORT CHAIN DEHYDROGENASE"/>
    <property type="match status" value="1"/>
</dbReference>
<dbReference type="EMBL" id="JAPDRL010000048">
    <property type="protein sequence ID" value="KAJ9662715.1"/>
    <property type="molecule type" value="Genomic_DNA"/>
</dbReference>
<keyword evidence="2" id="KW-0560">Oxidoreductase</keyword>
<accession>A0ABQ9NRU0</accession>
<dbReference type="InterPro" id="IPR051911">
    <property type="entry name" value="SDR_oxidoreductase"/>
</dbReference>
<dbReference type="Proteomes" id="UP001172684">
    <property type="component" value="Unassembled WGS sequence"/>
</dbReference>
<comment type="similarity">
    <text evidence="1">Belongs to the short-chain dehydrogenases/reductases (SDR) family.</text>
</comment>
<protein>
    <submittedName>
        <fullName evidence="3">Uncharacterized protein</fullName>
    </submittedName>
</protein>
<dbReference type="PANTHER" id="PTHR43976:SF16">
    <property type="entry name" value="SHORT-CHAIN DEHYDROGENASE_REDUCTASE FAMILY PROTEIN"/>
    <property type="match status" value="1"/>
</dbReference>
<gene>
    <name evidence="3" type="ORF">H2201_005999</name>
</gene>
<evidence type="ECO:0000313" key="4">
    <source>
        <dbReference type="Proteomes" id="UP001172684"/>
    </source>
</evidence>
<name>A0ABQ9NRU0_9PEZI</name>
<dbReference type="Gene3D" id="3.40.50.720">
    <property type="entry name" value="NAD(P)-binding Rossmann-like Domain"/>
    <property type="match status" value="1"/>
</dbReference>
<evidence type="ECO:0000256" key="1">
    <source>
        <dbReference type="ARBA" id="ARBA00006484"/>
    </source>
</evidence>
<evidence type="ECO:0000256" key="2">
    <source>
        <dbReference type="ARBA" id="ARBA00023002"/>
    </source>
</evidence>
<proteinExistence type="inferred from homology"/>
<dbReference type="SUPFAM" id="SSF51735">
    <property type="entry name" value="NAD(P)-binding Rossmann-fold domains"/>
    <property type="match status" value="1"/>
</dbReference>
<dbReference type="Pfam" id="PF00106">
    <property type="entry name" value="adh_short"/>
    <property type="match status" value="1"/>
</dbReference>
<dbReference type="InterPro" id="IPR002347">
    <property type="entry name" value="SDR_fam"/>
</dbReference>
<dbReference type="InterPro" id="IPR036291">
    <property type="entry name" value="NAD(P)-bd_dom_sf"/>
</dbReference>
<keyword evidence="4" id="KW-1185">Reference proteome</keyword>
<sequence length="397" mass="41772">MASNGTPKPPRSPQFPPANAPRVWFLTNGASPIAISLARKVLEHGDCVVAGVSPLEFEKNEDRSLEFREFLEEVKRLERWREKLRVVGLDGRRIAQCQAAIAEAVQAFGRIDVLLGCSSEAVIGTIEELSQTPHTHSLARSQLETTFHSATNIITTVLPHMRSRHNGHIIMLTGITGHLGTPGLGLYCAAQWALEGYCDSLAYEIAPFNIKMTIVQPNLEVGVLGNRIVAAPAMAEYSPEVNPAPLARELLGGLLDRLAGSGGPATASLGDDTVKDEDDDAAMAEAAGSPATSPASASPALSAAPHNPLLSDLLASAAPPPLYPHLPPAVKAALVAETVHALAAIGGHDNPPARHIVGFEGVASVKEKLKTVSEELEDFIEVSAGVDIGRDGEGVGV</sequence>
<dbReference type="PRINTS" id="PR00081">
    <property type="entry name" value="GDHRDH"/>
</dbReference>
<reference evidence="3" key="1">
    <citation type="submission" date="2022-10" db="EMBL/GenBank/DDBJ databases">
        <title>Culturing micro-colonial fungi from biological soil crusts in the Mojave desert and describing Neophaeococcomyces mojavensis, and introducing the new genera and species Taxawa tesnikishii.</title>
        <authorList>
            <person name="Kurbessoian T."/>
            <person name="Stajich J.E."/>
        </authorList>
    </citation>
    <scope>NUCLEOTIDE SEQUENCE</scope>
    <source>
        <strain evidence="3">TK_1</strain>
    </source>
</reference>
<evidence type="ECO:0000313" key="3">
    <source>
        <dbReference type="EMBL" id="KAJ9662715.1"/>
    </source>
</evidence>